<feature type="domain" description="PCI" evidence="8">
    <location>
        <begin position="212"/>
        <end position="380"/>
    </location>
</feature>
<dbReference type="PROSITE" id="PS50250">
    <property type="entry name" value="PCI"/>
    <property type="match status" value="1"/>
</dbReference>
<dbReference type="InterPro" id="IPR000717">
    <property type="entry name" value="PCI_dom"/>
</dbReference>
<reference evidence="9 10" key="2">
    <citation type="journal article" date="2019" name="G3 (Bethesda)">
        <title>Hybrid Assembly of the Genome of the Entomopathogenic Nematode Steinernema carpocapsae Identifies the X-Chromosome.</title>
        <authorList>
            <person name="Serra L."/>
            <person name="Macchietto M."/>
            <person name="Macias-Munoz A."/>
            <person name="McGill C.J."/>
            <person name="Rodriguez I.M."/>
            <person name="Rodriguez B."/>
            <person name="Murad R."/>
            <person name="Mortazavi A."/>
        </authorList>
    </citation>
    <scope>NUCLEOTIDE SEQUENCE [LARGE SCALE GENOMIC DNA]</scope>
    <source>
        <strain evidence="9 10">ALL</strain>
    </source>
</reference>
<dbReference type="OrthoDB" id="295656at2759"/>
<dbReference type="Proteomes" id="UP000298663">
    <property type="component" value="Unassembled WGS sequence"/>
</dbReference>
<organism evidence="9 10">
    <name type="scientific">Steinernema carpocapsae</name>
    <name type="common">Entomopathogenic nematode</name>
    <dbReference type="NCBI Taxonomy" id="34508"/>
    <lineage>
        <taxon>Eukaryota</taxon>
        <taxon>Metazoa</taxon>
        <taxon>Ecdysozoa</taxon>
        <taxon>Nematoda</taxon>
        <taxon>Chromadorea</taxon>
        <taxon>Rhabditida</taxon>
        <taxon>Tylenchina</taxon>
        <taxon>Panagrolaimomorpha</taxon>
        <taxon>Strongyloidoidea</taxon>
        <taxon>Steinernematidae</taxon>
        <taxon>Steinernema</taxon>
    </lineage>
</organism>
<evidence type="ECO:0000259" key="8">
    <source>
        <dbReference type="PROSITE" id="PS50250"/>
    </source>
</evidence>
<evidence type="ECO:0000313" key="9">
    <source>
        <dbReference type="EMBL" id="TKR68634.1"/>
    </source>
</evidence>
<dbReference type="SMART" id="SM00088">
    <property type="entry name" value="PINT"/>
    <property type="match status" value="1"/>
</dbReference>
<evidence type="ECO:0000256" key="1">
    <source>
        <dbReference type="ARBA" id="ARBA00004123"/>
    </source>
</evidence>
<dbReference type="STRING" id="34508.A0A4U5MH77"/>
<keyword evidence="10" id="KW-1185">Reference proteome</keyword>
<name>A0A4U5MH77_STECR</name>
<dbReference type="Gene3D" id="1.25.40.10">
    <property type="entry name" value="Tetratricopeptide repeat domain"/>
    <property type="match status" value="1"/>
</dbReference>
<comment type="similarity">
    <text evidence="3">Belongs to the CSN4 family.</text>
</comment>
<gene>
    <name evidence="9" type="ORF">L596_024592</name>
</gene>
<dbReference type="InterPro" id="IPR054559">
    <property type="entry name" value="PSMD12-CSN4-like_N"/>
</dbReference>
<comment type="subcellular location">
    <subcellularLocation>
        <location evidence="2">Cytoplasm</location>
    </subcellularLocation>
    <subcellularLocation>
        <location evidence="1">Nucleus</location>
    </subcellularLocation>
</comment>
<dbReference type="SUPFAM" id="SSF46785">
    <property type="entry name" value="Winged helix' DNA-binding domain"/>
    <property type="match status" value="1"/>
</dbReference>
<dbReference type="Pfam" id="PF01399">
    <property type="entry name" value="PCI"/>
    <property type="match status" value="1"/>
</dbReference>
<evidence type="ECO:0000256" key="6">
    <source>
        <dbReference type="ARBA" id="ARBA00022790"/>
    </source>
</evidence>
<dbReference type="PANTHER" id="PTHR10855">
    <property type="entry name" value="26S PROTEASOME NON-ATPASE REGULATORY SUBUNIT 12/COP9 SIGNALOSOME COMPLEX SUBUNIT 4"/>
    <property type="match status" value="1"/>
</dbReference>
<dbReference type="InterPro" id="IPR036388">
    <property type="entry name" value="WH-like_DNA-bd_sf"/>
</dbReference>
<dbReference type="Pfam" id="PF22241">
    <property type="entry name" value="PSMD12-CSN4_N"/>
    <property type="match status" value="1"/>
</dbReference>
<dbReference type="Gene3D" id="1.10.10.10">
    <property type="entry name" value="Winged helix-like DNA-binding domain superfamily/Winged helix DNA-binding domain"/>
    <property type="match status" value="1"/>
</dbReference>
<evidence type="ECO:0000256" key="7">
    <source>
        <dbReference type="ARBA" id="ARBA00023242"/>
    </source>
</evidence>
<dbReference type="AlphaFoldDB" id="A0A4U5MH77"/>
<evidence type="ECO:0000313" key="10">
    <source>
        <dbReference type="Proteomes" id="UP000298663"/>
    </source>
</evidence>
<dbReference type="GO" id="GO:0008180">
    <property type="term" value="C:COP9 signalosome"/>
    <property type="evidence" value="ECO:0007669"/>
    <property type="project" value="UniProtKB-KW"/>
</dbReference>
<reference evidence="9 10" key="1">
    <citation type="journal article" date="2015" name="Genome Biol.">
        <title>Comparative genomics of Steinernema reveals deeply conserved gene regulatory networks.</title>
        <authorList>
            <person name="Dillman A.R."/>
            <person name="Macchietto M."/>
            <person name="Porter C.F."/>
            <person name="Rogers A."/>
            <person name="Williams B."/>
            <person name="Antoshechkin I."/>
            <person name="Lee M.M."/>
            <person name="Goodwin Z."/>
            <person name="Lu X."/>
            <person name="Lewis E.E."/>
            <person name="Goodrich-Blair H."/>
            <person name="Stock S.P."/>
            <person name="Adams B.J."/>
            <person name="Sternberg P.W."/>
            <person name="Mortazavi A."/>
        </authorList>
    </citation>
    <scope>NUCLEOTIDE SEQUENCE [LARGE SCALE GENOMIC DNA]</scope>
    <source>
        <strain evidence="9 10">ALL</strain>
    </source>
</reference>
<dbReference type="GO" id="GO:0005829">
    <property type="term" value="C:cytosol"/>
    <property type="evidence" value="ECO:0007669"/>
    <property type="project" value="TreeGrafter"/>
</dbReference>
<keyword evidence="5" id="KW-0963">Cytoplasm</keyword>
<evidence type="ECO:0000256" key="5">
    <source>
        <dbReference type="ARBA" id="ARBA00022490"/>
    </source>
</evidence>
<evidence type="ECO:0000256" key="4">
    <source>
        <dbReference type="ARBA" id="ARBA00014881"/>
    </source>
</evidence>
<dbReference type="PANTHER" id="PTHR10855:SF2">
    <property type="entry name" value="COP9 SIGNALOSOME COMPLEX SUBUNIT 4"/>
    <property type="match status" value="1"/>
</dbReference>
<evidence type="ECO:0000256" key="2">
    <source>
        <dbReference type="ARBA" id="ARBA00004496"/>
    </source>
</evidence>
<sequence length="422" mass="47134">MATALFYDEALNGAEIRNVLASNMDHKDQTERLVSMMKKAANNAEAEESQLVDDLACFAENIVNYEGASMVVSRAVVAALVEEMTPHPPVMDNAVICELGDRLLKIVQPRVISYEEQAASIRMRLAEIYEVQQKYVEAAEMLNSIPMETGQRIYTAEMKFRTYLRIAKMYIQAGDIGQAERNLNRASFLQTAAGSDELNIQYKFLCAEILDRNGKFIDAAQRYYQLSMLPALTRSEKEDCLAKAINCTVLASPSQHKTRLLTALCKDDRCTSLPAFAIIDKMFKEMIIHPGELELFEANLKDYQKKSAGGSSMLQKAIVEQNMLAACQLYKNISFDVLGEMLGIGAEKAEMLACEMIADGRFQATIDQVDGYIYFKDRASGYLDQQVQQTFDQVNKIAEMIFAAHPEWAAQQMANNAASSSS</sequence>
<dbReference type="InterPro" id="IPR036390">
    <property type="entry name" value="WH_DNA-bd_sf"/>
</dbReference>
<comment type="caution">
    <text evidence="9">The sequence shown here is derived from an EMBL/GenBank/DDBJ whole genome shotgun (WGS) entry which is preliminary data.</text>
</comment>
<protein>
    <recommendedName>
        <fullName evidence="4">COP9 signalosome complex subunit 4</fullName>
    </recommendedName>
</protein>
<keyword evidence="6" id="KW-0736">Signalosome</keyword>
<evidence type="ECO:0000256" key="3">
    <source>
        <dbReference type="ARBA" id="ARBA00010417"/>
    </source>
</evidence>
<accession>A0A4U5MH77</accession>
<dbReference type="InterPro" id="IPR011990">
    <property type="entry name" value="TPR-like_helical_dom_sf"/>
</dbReference>
<dbReference type="EMBL" id="AZBU02000008">
    <property type="protein sequence ID" value="TKR68634.1"/>
    <property type="molecule type" value="Genomic_DNA"/>
</dbReference>
<keyword evidence="7" id="KW-0539">Nucleus</keyword>
<dbReference type="InterPro" id="IPR040134">
    <property type="entry name" value="PSMD12/CSN4"/>
</dbReference>
<proteinExistence type="inferred from homology"/>